<dbReference type="STRING" id="573501.SAMN04487999_2581"/>
<reference evidence="1 4" key="3">
    <citation type="submission" date="2018-07" db="EMBL/GenBank/DDBJ databases">
        <title>Leeuwenhoekiella genomics.</title>
        <authorList>
            <person name="Tahon G."/>
            <person name="Willems A."/>
        </authorList>
    </citation>
    <scope>NUCLEOTIDE SEQUENCE [LARGE SCALE GENOMIC DNA]</scope>
    <source>
        <strain evidence="1 4">LMG 24856</strain>
    </source>
</reference>
<dbReference type="EMBL" id="QOVN01000003">
    <property type="protein sequence ID" value="RXG29756.1"/>
    <property type="molecule type" value="Genomic_DNA"/>
</dbReference>
<sequence length="421" mass="47602">MVQNSSKNLLVVTDSINPEDSSGSKANVAFIKSLIGNGYKVCVIHYTQVELQIKGAECVLAKERRANLTYVLGGIQRTVQRNLGVNWSVFLENRFGFSFTFFNDSKSIVKTLERFRITDFDLIISLSKGESFRPHHAILQLPLWHLKWLAYIHDPYPFQNYPKPYTFVPKGAIQKDHFFNKVATHCKFAGFPSRLLADHMAGFYPEFKEKSVVIPHQYDNVISGVSLPSFFKDAAFNIVHTGNLIGGRSPEGLLKGFQLFLESQEEARQESYLYLVGPSSNYRELMSLYKHAPQFIFHPGVSYAESLALQQAASVNLIVEASDTDFSPFLPAKMAHCVMVDKPILALSPKKSEVRRLLGEDYVCQSEADDSEQIAGILSGLYLKWKNTKAESWRLNRTDLQDYFSSAYLNKQIQNILNASA</sequence>
<dbReference type="EMBL" id="FQXT01000004">
    <property type="protein sequence ID" value="SHI17825.1"/>
    <property type="molecule type" value="Genomic_DNA"/>
</dbReference>
<dbReference type="AlphaFoldDB" id="A0A1M5Z0N5"/>
<keyword evidence="4" id="KW-1185">Reference proteome</keyword>
<keyword evidence="2" id="KW-0808">Transferase</keyword>
<protein>
    <submittedName>
        <fullName evidence="1">Glycosyltransferase involved in cell wall biosynthesis</fullName>
    </submittedName>
    <submittedName>
        <fullName evidence="2">Glycosyltransferase involved in cell wall bisynthesis</fullName>
    </submittedName>
</protein>
<dbReference type="Proteomes" id="UP000290037">
    <property type="component" value="Unassembled WGS sequence"/>
</dbReference>
<reference evidence="3" key="2">
    <citation type="submission" date="2016-11" db="EMBL/GenBank/DDBJ databases">
        <authorList>
            <person name="Varghese N."/>
            <person name="Submissions S."/>
        </authorList>
    </citation>
    <scope>NUCLEOTIDE SEQUENCE [LARGE SCALE GENOMIC DNA]</scope>
    <source>
        <strain evidence="3">DSM 19859</strain>
    </source>
</reference>
<organism evidence="2 3">
    <name type="scientific">Leeuwenhoekiella palythoae</name>
    <dbReference type="NCBI Taxonomy" id="573501"/>
    <lineage>
        <taxon>Bacteria</taxon>
        <taxon>Pseudomonadati</taxon>
        <taxon>Bacteroidota</taxon>
        <taxon>Flavobacteriia</taxon>
        <taxon>Flavobacteriales</taxon>
        <taxon>Flavobacteriaceae</taxon>
        <taxon>Leeuwenhoekiella</taxon>
    </lineage>
</organism>
<dbReference type="SUPFAM" id="SSF53756">
    <property type="entry name" value="UDP-Glycosyltransferase/glycogen phosphorylase"/>
    <property type="match status" value="1"/>
</dbReference>
<name>A0A1M5Z0N5_9FLAO</name>
<gene>
    <name evidence="1" type="ORF">DSM01_1858</name>
    <name evidence="2" type="ORF">SAMN04487999_2581</name>
</gene>
<reference evidence="2" key="1">
    <citation type="submission" date="2016-11" db="EMBL/GenBank/DDBJ databases">
        <authorList>
            <person name="Jaros S."/>
            <person name="Januszkiewicz K."/>
            <person name="Wedrychowicz H."/>
        </authorList>
    </citation>
    <scope>NUCLEOTIDE SEQUENCE [LARGE SCALE GENOMIC DNA]</scope>
    <source>
        <strain evidence="2">DSM 19859</strain>
    </source>
</reference>
<evidence type="ECO:0000313" key="1">
    <source>
        <dbReference type="EMBL" id="RXG29756.1"/>
    </source>
</evidence>
<dbReference type="Proteomes" id="UP000184240">
    <property type="component" value="Unassembled WGS sequence"/>
</dbReference>
<evidence type="ECO:0000313" key="3">
    <source>
        <dbReference type="Proteomes" id="UP000184240"/>
    </source>
</evidence>
<accession>A0A1M5Z0N5</accession>
<proteinExistence type="predicted"/>
<evidence type="ECO:0000313" key="2">
    <source>
        <dbReference type="EMBL" id="SHI17825.1"/>
    </source>
</evidence>
<dbReference type="GO" id="GO:0016740">
    <property type="term" value="F:transferase activity"/>
    <property type="evidence" value="ECO:0007669"/>
    <property type="project" value="UniProtKB-KW"/>
</dbReference>
<evidence type="ECO:0000313" key="4">
    <source>
        <dbReference type="Proteomes" id="UP000290037"/>
    </source>
</evidence>